<dbReference type="EMBL" id="CAEZWW010000169">
    <property type="protein sequence ID" value="CAB4681225.1"/>
    <property type="molecule type" value="Genomic_DNA"/>
</dbReference>
<dbReference type="AlphaFoldDB" id="A0A6J6N8L1"/>
<sequence>MIGEATIAQPFRDFGIHGKPVGLAVWAKVTTNLGPFVPIQTQPAQRIQQRVV</sequence>
<name>A0A6J6N8L1_9ZZZZ</name>
<protein>
    <submittedName>
        <fullName evidence="1">Unannotated protein</fullName>
    </submittedName>
</protein>
<gene>
    <name evidence="1" type="ORF">UFOPK2310_01241</name>
</gene>
<organism evidence="1">
    <name type="scientific">freshwater metagenome</name>
    <dbReference type="NCBI Taxonomy" id="449393"/>
    <lineage>
        <taxon>unclassified sequences</taxon>
        <taxon>metagenomes</taxon>
        <taxon>ecological metagenomes</taxon>
    </lineage>
</organism>
<proteinExistence type="predicted"/>
<accession>A0A6J6N8L1</accession>
<reference evidence="1" key="1">
    <citation type="submission" date="2020-05" db="EMBL/GenBank/DDBJ databases">
        <authorList>
            <person name="Chiriac C."/>
            <person name="Salcher M."/>
            <person name="Ghai R."/>
            <person name="Kavagutti S V."/>
        </authorList>
    </citation>
    <scope>NUCLEOTIDE SEQUENCE</scope>
</reference>
<evidence type="ECO:0000313" key="1">
    <source>
        <dbReference type="EMBL" id="CAB4681225.1"/>
    </source>
</evidence>